<dbReference type="SUPFAM" id="SSF52833">
    <property type="entry name" value="Thioredoxin-like"/>
    <property type="match status" value="1"/>
</dbReference>
<dbReference type="HOGENOM" id="CLU_046120_1_1_0"/>
<sequence>MSDEPKNENLLPMVSAEAAAENAAQEPVEKPWFIQETTAEFFERDVIEASHKHPVVVDFWATWCQPCRLLSPVLDKVVSEFDGQIVLVKADTDQVPRFAQAFRIDSIPAVFGLKRGKVVAQFKGLLPEERLREFFKSLLPTEAEEFLRKAQELEATDLAASEQAYREALMKSPNDLEALGSLARVLLAQNKLEDCKVLLAEAEKAGVVEGGLAKIAAQVRLASTAVPSDKLADLQSKLAADPKAHDIRLQWAEGLLAAGESRAALEAFLYVVENDRAKFRSQAREKMVDAFRVLGEENPLVAEFRRNLSLALY</sequence>
<dbReference type="Pfam" id="PF14561">
    <property type="entry name" value="TPR_20"/>
    <property type="match status" value="1"/>
</dbReference>
<reference evidence="2 3" key="1">
    <citation type="journal article" date="2009" name="Stand. Genomic Sci.">
        <title>Complete genome sequence of Pirellula staleyi type strain (ATCC 27377).</title>
        <authorList>
            <person name="Clum A."/>
            <person name="Tindall B.J."/>
            <person name="Sikorski J."/>
            <person name="Ivanova N."/>
            <person name="Mavrommatis K."/>
            <person name="Lucas S."/>
            <person name="Glavina del Rio T."/>
            <person name="Nolan M."/>
            <person name="Chen F."/>
            <person name="Tice H."/>
            <person name="Pitluck S."/>
            <person name="Cheng J.F."/>
            <person name="Chertkov O."/>
            <person name="Brettin T."/>
            <person name="Han C."/>
            <person name="Detter J.C."/>
            <person name="Kuske C."/>
            <person name="Bruce D."/>
            <person name="Goodwin L."/>
            <person name="Ovchinikova G."/>
            <person name="Pati A."/>
            <person name="Mikhailova N."/>
            <person name="Chen A."/>
            <person name="Palaniappan K."/>
            <person name="Land M."/>
            <person name="Hauser L."/>
            <person name="Chang Y.J."/>
            <person name="Jeffries C.D."/>
            <person name="Chain P."/>
            <person name="Rohde M."/>
            <person name="Goker M."/>
            <person name="Bristow J."/>
            <person name="Eisen J.A."/>
            <person name="Markowitz V."/>
            <person name="Hugenholtz P."/>
            <person name="Kyrpides N.C."/>
            <person name="Klenk H.P."/>
            <person name="Lapidus A."/>
        </authorList>
    </citation>
    <scope>NUCLEOTIDE SEQUENCE [LARGE SCALE GENOMIC DNA]</scope>
    <source>
        <strain evidence="3">ATCC 27377 / DSM 6068 / ICPB 4128</strain>
    </source>
</reference>
<dbReference type="KEGG" id="psl:Psta_1606"/>
<dbReference type="PANTHER" id="PTHR45663:SF11">
    <property type="entry name" value="GEO12009P1"/>
    <property type="match status" value="1"/>
</dbReference>
<dbReference type="Gene3D" id="1.25.40.10">
    <property type="entry name" value="Tetratricopeptide repeat domain"/>
    <property type="match status" value="2"/>
</dbReference>
<dbReference type="Proteomes" id="UP000001887">
    <property type="component" value="Chromosome"/>
</dbReference>
<dbReference type="GO" id="GO:0006950">
    <property type="term" value="P:response to stress"/>
    <property type="evidence" value="ECO:0007669"/>
    <property type="project" value="UniProtKB-ARBA"/>
</dbReference>
<evidence type="ECO:0000259" key="1">
    <source>
        <dbReference type="PROSITE" id="PS51352"/>
    </source>
</evidence>
<protein>
    <submittedName>
        <fullName evidence="2">Thioredoxin domain protein</fullName>
    </submittedName>
</protein>
<accession>D2QY67</accession>
<proteinExistence type="predicted"/>
<evidence type="ECO:0000313" key="2">
    <source>
        <dbReference type="EMBL" id="ADB16281.1"/>
    </source>
</evidence>
<dbReference type="AlphaFoldDB" id="D2QY67"/>
<dbReference type="STRING" id="530564.Psta_1606"/>
<dbReference type="OrthoDB" id="9790390at2"/>
<dbReference type="EMBL" id="CP001848">
    <property type="protein sequence ID" value="ADB16281.1"/>
    <property type="molecule type" value="Genomic_DNA"/>
</dbReference>
<dbReference type="InterPro" id="IPR013766">
    <property type="entry name" value="Thioredoxin_domain"/>
</dbReference>
<name>D2QY67_PIRSD</name>
<dbReference type="PANTHER" id="PTHR45663">
    <property type="entry name" value="GEO12009P1"/>
    <property type="match status" value="1"/>
</dbReference>
<dbReference type="Pfam" id="PF14559">
    <property type="entry name" value="TPR_19"/>
    <property type="match status" value="1"/>
</dbReference>
<dbReference type="InterPro" id="IPR036249">
    <property type="entry name" value="Thioredoxin-like_sf"/>
</dbReference>
<dbReference type="GO" id="GO:0005737">
    <property type="term" value="C:cytoplasm"/>
    <property type="evidence" value="ECO:0007669"/>
    <property type="project" value="TreeGrafter"/>
</dbReference>
<dbReference type="Pfam" id="PF00085">
    <property type="entry name" value="Thioredoxin"/>
    <property type="match status" value="1"/>
</dbReference>
<keyword evidence="3" id="KW-1185">Reference proteome</keyword>
<dbReference type="eggNOG" id="COG3118">
    <property type="taxonomic scope" value="Bacteria"/>
</dbReference>
<dbReference type="PROSITE" id="PS51352">
    <property type="entry name" value="THIOREDOXIN_2"/>
    <property type="match status" value="1"/>
</dbReference>
<dbReference type="CDD" id="cd02947">
    <property type="entry name" value="TRX_family"/>
    <property type="match status" value="1"/>
</dbReference>
<dbReference type="GO" id="GO:0015035">
    <property type="term" value="F:protein-disulfide reductase activity"/>
    <property type="evidence" value="ECO:0007669"/>
    <property type="project" value="TreeGrafter"/>
</dbReference>
<dbReference type="InterPro" id="IPR011990">
    <property type="entry name" value="TPR-like_helical_dom_sf"/>
</dbReference>
<gene>
    <name evidence="2" type="ordered locus">Psta_1606</name>
</gene>
<feature type="domain" description="Thioredoxin" evidence="1">
    <location>
        <begin position="10"/>
        <end position="140"/>
    </location>
</feature>
<dbReference type="SUPFAM" id="SSF48452">
    <property type="entry name" value="TPR-like"/>
    <property type="match status" value="1"/>
</dbReference>
<evidence type="ECO:0000313" key="3">
    <source>
        <dbReference type="Proteomes" id="UP000001887"/>
    </source>
</evidence>
<organism evidence="2 3">
    <name type="scientific">Pirellula staleyi (strain ATCC 27377 / DSM 6068 / ICPB 4128)</name>
    <name type="common">Pirella staleyi</name>
    <dbReference type="NCBI Taxonomy" id="530564"/>
    <lineage>
        <taxon>Bacteria</taxon>
        <taxon>Pseudomonadati</taxon>
        <taxon>Planctomycetota</taxon>
        <taxon>Planctomycetia</taxon>
        <taxon>Pirellulales</taxon>
        <taxon>Pirellulaceae</taxon>
        <taxon>Pirellula</taxon>
    </lineage>
</organism>
<dbReference type="Gene3D" id="3.40.30.10">
    <property type="entry name" value="Glutaredoxin"/>
    <property type="match status" value="1"/>
</dbReference>